<keyword evidence="2" id="KW-0012">Acyltransferase</keyword>
<dbReference type="CDD" id="cd07987">
    <property type="entry name" value="LPLAT_MGAT-like"/>
    <property type="match status" value="1"/>
</dbReference>
<protein>
    <submittedName>
        <fullName evidence="2">Acyltransferase domain protein</fullName>
    </submittedName>
</protein>
<dbReference type="AlphaFoldDB" id="A0A1Y5P919"/>
<evidence type="ECO:0000259" key="1">
    <source>
        <dbReference type="Pfam" id="PF01553"/>
    </source>
</evidence>
<accession>A0A1Y5P919</accession>
<feature type="domain" description="Phospholipid/glycerol acyltransferase" evidence="1">
    <location>
        <begin position="42"/>
        <end position="170"/>
    </location>
</feature>
<dbReference type="GO" id="GO:0016020">
    <property type="term" value="C:membrane"/>
    <property type="evidence" value="ECO:0007669"/>
    <property type="project" value="TreeGrafter"/>
</dbReference>
<dbReference type="EMBL" id="FLQS01000013">
    <property type="protein sequence ID" value="SBS75173.1"/>
    <property type="molecule type" value="Genomic_DNA"/>
</dbReference>
<sequence>MPDKTGGTTSSLEKGGRIERLERRILELARQWEHVRPIYKPYVDGLESLPADGRFLLVGNHTATASTEILLVPYEVHRQIGKKVRALTDRHFGRMKGLQADVLEAAGAIIGTPDGTRELMRANEPILVFPGGAREIGKGKDELYTLLWGDRAGFARLAVENNYPIVTAAVVGGDDVYQILTTRHGWWGRLNKAVASRTGARQDMTIQLMRGIGPTLLPRPQRLYARFSEPIDTTKPDGVSAEDWVAKVRDMAKSSLEADLADLQRIRSTDPFRHLAPWAWRSAVMPPAG</sequence>
<dbReference type="SUPFAM" id="SSF69593">
    <property type="entry name" value="Glycerol-3-phosphate (1)-acyltransferase"/>
    <property type="match status" value="1"/>
</dbReference>
<keyword evidence="2" id="KW-0808">Transferase</keyword>
<dbReference type="InterPro" id="IPR002123">
    <property type="entry name" value="Plipid/glycerol_acylTrfase"/>
</dbReference>
<name>A0A1Y5P919_9MYCO</name>
<organism evidence="2">
    <name type="scientific">uncultured Mycobacterium sp</name>
    <dbReference type="NCBI Taxonomy" id="171292"/>
    <lineage>
        <taxon>Bacteria</taxon>
        <taxon>Bacillati</taxon>
        <taxon>Actinomycetota</taxon>
        <taxon>Actinomycetes</taxon>
        <taxon>Mycobacteriales</taxon>
        <taxon>Mycobacteriaceae</taxon>
        <taxon>Mycobacterium</taxon>
        <taxon>environmental samples</taxon>
    </lineage>
</organism>
<proteinExistence type="predicted"/>
<gene>
    <name evidence="2" type="ORF">MHPYR_200068</name>
</gene>
<reference evidence="2" key="1">
    <citation type="submission" date="2016-03" db="EMBL/GenBank/DDBJ databases">
        <authorList>
            <person name="Ploux O."/>
        </authorList>
    </citation>
    <scope>NUCLEOTIDE SEQUENCE</scope>
    <source>
        <strain evidence="2">UC10</strain>
    </source>
</reference>
<dbReference type="PANTHER" id="PTHR22753:SF48">
    <property type="entry name" value="PHOSPHOLIPID_GLYCEROL ACYLTRANSFERASE DOMAIN-CONTAINING PROTEIN"/>
    <property type="match status" value="1"/>
</dbReference>
<evidence type="ECO:0000313" key="2">
    <source>
        <dbReference type="EMBL" id="SBS75173.1"/>
    </source>
</evidence>
<dbReference type="PIRSF" id="PIRSF016753">
    <property type="entry name" value="P_lipid/glycerol_ac_tran_prd"/>
    <property type="match status" value="1"/>
</dbReference>
<dbReference type="PANTHER" id="PTHR22753">
    <property type="entry name" value="TRANSMEMBRANE PROTEIN 68"/>
    <property type="match status" value="1"/>
</dbReference>
<dbReference type="InterPro" id="IPR016676">
    <property type="entry name" value="P_lipid/glycerol_AcTrfase_prd"/>
</dbReference>
<dbReference type="GO" id="GO:0016746">
    <property type="term" value="F:acyltransferase activity"/>
    <property type="evidence" value="ECO:0007669"/>
    <property type="project" value="UniProtKB-KW"/>
</dbReference>
<dbReference type="Pfam" id="PF01553">
    <property type="entry name" value="Acyltransferase"/>
    <property type="match status" value="1"/>
</dbReference>